<dbReference type="AlphaFoldDB" id="A0A317PNA3"/>
<dbReference type="Pfam" id="PF05016">
    <property type="entry name" value="ParE_toxin"/>
    <property type="match status" value="1"/>
</dbReference>
<evidence type="ECO:0000313" key="4">
    <source>
        <dbReference type="Proteomes" id="UP000246352"/>
    </source>
</evidence>
<dbReference type="PANTHER" id="PTHR33755:SF9">
    <property type="entry name" value="TOXIN PARE1"/>
    <property type="match status" value="1"/>
</dbReference>
<dbReference type="InterPro" id="IPR035093">
    <property type="entry name" value="RelE/ParE_toxin_dom_sf"/>
</dbReference>
<dbReference type="InterPro" id="IPR007712">
    <property type="entry name" value="RelE/ParE_toxin"/>
</dbReference>
<evidence type="ECO:0000256" key="1">
    <source>
        <dbReference type="ARBA" id="ARBA00006226"/>
    </source>
</evidence>
<proteinExistence type="inferred from homology"/>
<dbReference type="EMBL" id="QGTR01000003">
    <property type="protein sequence ID" value="PWV99970.1"/>
    <property type="molecule type" value="Genomic_DNA"/>
</dbReference>
<comment type="similarity">
    <text evidence="1">Belongs to the RelE toxin family.</text>
</comment>
<comment type="caution">
    <text evidence="3">The sequence shown here is derived from an EMBL/GenBank/DDBJ whole genome shotgun (WGS) entry which is preliminary data.</text>
</comment>
<evidence type="ECO:0000313" key="3">
    <source>
        <dbReference type="EMBL" id="PWV99970.1"/>
    </source>
</evidence>
<protein>
    <submittedName>
        <fullName evidence="3">Toxin ParE1/3/4</fullName>
    </submittedName>
</protein>
<dbReference type="PANTHER" id="PTHR33755">
    <property type="entry name" value="TOXIN PARE1-RELATED"/>
    <property type="match status" value="1"/>
</dbReference>
<keyword evidence="4" id="KW-1185">Reference proteome</keyword>
<dbReference type="Gene3D" id="3.30.2310.20">
    <property type="entry name" value="RelE-like"/>
    <property type="match status" value="1"/>
</dbReference>
<sequence length="91" mass="10687">MRHRITQRAERDLKDIHRYTVDTFGLAQAEKYLRELDAVFQILGHYPNMGRIYEGRTHQFVHGKHIILYRVGSDEIVIGRIFHGAQRPASD</sequence>
<dbReference type="RefSeq" id="WP_110032237.1">
    <property type="nucleotide sequence ID" value="NZ_QGTR01000003.1"/>
</dbReference>
<dbReference type="Proteomes" id="UP000246352">
    <property type="component" value="Unassembled WGS sequence"/>
</dbReference>
<dbReference type="InterPro" id="IPR051803">
    <property type="entry name" value="TA_system_RelE-like_toxin"/>
</dbReference>
<accession>A0A317PNA3</accession>
<gene>
    <name evidence="3" type="ORF">DFR52_103171</name>
</gene>
<reference evidence="3 4" key="1">
    <citation type="submission" date="2018-05" db="EMBL/GenBank/DDBJ databases">
        <title>Genomic Encyclopedia of Type Strains, Phase IV (KMG-IV): sequencing the most valuable type-strain genomes for metagenomic binning, comparative biology and taxonomic classification.</title>
        <authorList>
            <person name="Goeker M."/>
        </authorList>
    </citation>
    <scope>NUCLEOTIDE SEQUENCE [LARGE SCALE GENOMIC DNA]</scope>
    <source>
        <strain evidence="3 4">DSM 16791</strain>
    </source>
</reference>
<name>A0A317PNA3_9HYPH</name>
<keyword evidence="2" id="KW-1277">Toxin-antitoxin system</keyword>
<evidence type="ECO:0000256" key="2">
    <source>
        <dbReference type="ARBA" id="ARBA00022649"/>
    </source>
</evidence>
<organism evidence="3 4">
    <name type="scientific">Hoeflea marina</name>
    <dbReference type="NCBI Taxonomy" id="274592"/>
    <lineage>
        <taxon>Bacteria</taxon>
        <taxon>Pseudomonadati</taxon>
        <taxon>Pseudomonadota</taxon>
        <taxon>Alphaproteobacteria</taxon>
        <taxon>Hyphomicrobiales</taxon>
        <taxon>Rhizobiaceae</taxon>
        <taxon>Hoeflea</taxon>
    </lineage>
</organism>
<dbReference type="OrthoDB" id="7173315at2"/>